<accession>A0ABR4KNU0</accession>
<reference evidence="1 2" key="1">
    <citation type="submission" date="2024-07" db="EMBL/GenBank/DDBJ databases">
        <title>Section-level genome sequencing and comparative genomics of Aspergillus sections Usti and Cavernicolus.</title>
        <authorList>
            <consortium name="Lawrence Berkeley National Laboratory"/>
            <person name="Nybo J.L."/>
            <person name="Vesth T.C."/>
            <person name="Theobald S."/>
            <person name="Frisvad J.C."/>
            <person name="Larsen T.O."/>
            <person name="Kjaerboelling I."/>
            <person name="Rothschild-Mancinelli K."/>
            <person name="Lyhne E.K."/>
            <person name="Kogle M.E."/>
            <person name="Barry K."/>
            <person name="Clum A."/>
            <person name="Na H."/>
            <person name="Ledsgaard L."/>
            <person name="Lin J."/>
            <person name="Lipzen A."/>
            <person name="Kuo A."/>
            <person name="Riley R."/>
            <person name="Mondo S."/>
            <person name="Labutti K."/>
            <person name="Haridas S."/>
            <person name="Pangalinan J."/>
            <person name="Salamov A.A."/>
            <person name="Simmons B.A."/>
            <person name="Magnuson J.K."/>
            <person name="Chen J."/>
            <person name="Drula E."/>
            <person name="Henrissat B."/>
            <person name="Wiebenga A."/>
            <person name="Lubbers R.J."/>
            <person name="Gomes A.C."/>
            <person name="Makela M.R."/>
            <person name="Stajich J."/>
            <person name="Grigoriev I.V."/>
            <person name="Mortensen U.H."/>
            <person name="De Vries R.P."/>
            <person name="Baker S.E."/>
            <person name="Andersen M.R."/>
        </authorList>
    </citation>
    <scope>NUCLEOTIDE SEQUENCE [LARGE SCALE GENOMIC DNA]</scope>
    <source>
        <strain evidence="1 2">CBS 123904</strain>
    </source>
</reference>
<proteinExistence type="predicted"/>
<keyword evidence="2" id="KW-1185">Reference proteome</keyword>
<comment type="caution">
    <text evidence="1">The sequence shown here is derived from an EMBL/GenBank/DDBJ whole genome shotgun (WGS) entry which is preliminary data.</text>
</comment>
<name>A0ABR4KNU0_9EURO</name>
<sequence length="98" mass="11158">MRPTWSGTHNCSPQKIILLNSEPTCSTWTVSPDLKKRIRLLPFQSLGFIKRFRLLLQTRWWGCMTCILGGAQCAWRGLGGISGRMVFGLLYYLGLICH</sequence>
<gene>
    <name evidence="1" type="ORF">BJY01DRAFT_207396</name>
</gene>
<protein>
    <submittedName>
        <fullName evidence="1">Uncharacterized protein</fullName>
    </submittedName>
</protein>
<organism evidence="1 2">
    <name type="scientific">Aspergillus pseudoustus</name>
    <dbReference type="NCBI Taxonomy" id="1810923"/>
    <lineage>
        <taxon>Eukaryota</taxon>
        <taxon>Fungi</taxon>
        <taxon>Dikarya</taxon>
        <taxon>Ascomycota</taxon>
        <taxon>Pezizomycotina</taxon>
        <taxon>Eurotiomycetes</taxon>
        <taxon>Eurotiomycetidae</taxon>
        <taxon>Eurotiales</taxon>
        <taxon>Aspergillaceae</taxon>
        <taxon>Aspergillus</taxon>
        <taxon>Aspergillus subgen. Nidulantes</taxon>
    </lineage>
</organism>
<evidence type="ECO:0000313" key="1">
    <source>
        <dbReference type="EMBL" id="KAL2852898.1"/>
    </source>
</evidence>
<dbReference type="Proteomes" id="UP001610446">
    <property type="component" value="Unassembled WGS sequence"/>
</dbReference>
<evidence type="ECO:0000313" key="2">
    <source>
        <dbReference type="Proteomes" id="UP001610446"/>
    </source>
</evidence>
<dbReference type="EMBL" id="JBFXLU010000022">
    <property type="protein sequence ID" value="KAL2852898.1"/>
    <property type="molecule type" value="Genomic_DNA"/>
</dbReference>